<proteinExistence type="predicted"/>
<geneLocation type="mitochondrion" evidence="1"/>
<name>A0A1Y0B0Y6_9LAMI</name>
<protein>
    <submittedName>
        <fullName evidence="1">Uncharacterized protein</fullName>
    </submittedName>
</protein>
<reference evidence="1" key="1">
    <citation type="submission" date="2017-03" db="EMBL/GenBank/DDBJ databases">
        <title>The mitochondrial genome of the carnivorous plant Utricularia reniformis (Lentibulariaceae): structure, comparative analysis and evolutionary landmarks.</title>
        <authorList>
            <person name="Silva S.R."/>
            <person name="Alvarenga D.O."/>
            <person name="Michael T.P."/>
            <person name="Miranda V.F.O."/>
            <person name="Varani A.M."/>
        </authorList>
    </citation>
    <scope>NUCLEOTIDE SEQUENCE</scope>
</reference>
<dbReference type="AlphaFoldDB" id="A0A1Y0B0Y6"/>
<keyword evidence="1" id="KW-0496">Mitochondrion</keyword>
<dbReference type="EMBL" id="KY774314">
    <property type="protein sequence ID" value="ART31044.1"/>
    <property type="molecule type" value="Genomic_DNA"/>
</dbReference>
<accession>A0A1Y0B0Y6</accession>
<evidence type="ECO:0000313" key="1">
    <source>
        <dbReference type="EMBL" id="ART31044.1"/>
    </source>
</evidence>
<organism evidence="1">
    <name type="scientific">Utricularia reniformis</name>
    <dbReference type="NCBI Taxonomy" id="192314"/>
    <lineage>
        <taxon>Eukaryota</taxon>
        <taxon>Viridiplantae</taxon>
        <taxon>Streptophyta</taxon>
        <taxon>Embryophyta</taxon>
        <taxon>Tracheophyta</taxon>
        <taxon>Spermatophyta</taxon>
        <taxon>Magnoliopsida</taxon>
        <taxon>eudicotyledons</taxon>
        <taxon>Gunneridae</taxon>
        <taxon>Pentapetalae</taxon>
        <taxon>asterids</taxon>
        <taxon>lamiids</taxon>
        <taxon>Lamiales</taxon>
        <taxon>Lentibulariaceae</taxon>
        <taxon>Utricularia</taxon>
    </lineage>
</organism>
<sequence>MTACCFLLDPTTHRNHSQSGPLSVIKWKLGSSLYKRIMKVTSYVTMCPCPALTALINGECDLLNPPPTLAEKHPRYTSPFPCAQKPAL</sequence>
<gene>
    <name evidence="1" type="ORF">AEK19_MT0806</name>
</gene>